<dbReference type="PROSITE" id="PS51273">
    <property type="entry name" value="GATASE_TYPE_1"/>
    <property type="match status" value="1"/>
</dbReference>
<evidence type="ECO:0000256" key="1">
    <source>
        <dbReference type="ARBA" id="ARBA00005091"/>
    </source>
</evidence>
<dbReference type="InterPro" id="IPR010139">
    <property type="entry name" value="Imidazole-glycPsynth_HisH"/>
</dbReference>
<dbReference type="PIRSF" id="PIRSF000495">
    <property type="entry name" value="Amidotransf_hisH"/>
    <property type="match status" value="1"/>
</dbReference>
<dbReference type="SUPFAM" id="SSF52317">
    <property type="entry name" value="Class I glutamine amidotransferase-like"/>
    <property type="match status" value="1"/>
</dbReference>
<comment type="caution">
    <text evidence="12">The sequence shown here is derived from an EMBL/GenBank/DDBJ whole genome shotgun (WGS) entry which is preliminary data.</text>
</comment>
<dbReference type="NCBIfam" id="TIGR01855">
    <property type="entry name" value="IMP_synth_hisH"/>
    <property type="match status" value="1"/>
</dbReference>
<protein>
    <recommendedName>
        <fullName evidence="10">Imidazole glycerol phosphate synthase subunit HisH</fullName>
        <ecNumber evidence="10">4.3.2.10</ecNumber>
    </recommendedName>
    <alternativeName>
        <fullName evidence="10">IGP synthase glutaminase subunit</fullName>
        <ecNumber evidence="10">3.5.1.2</ecNumber>
    </alternativeName>
    <alternativeName>
        <fullName evidence="10">IGP synthase subunit HisH</fullName>
    </alternativeName>
    <alternativeName>
        <fullName evidence="10">ImGP synthase subunit HisH</fullName>
        <shortName evidence="10">IGPS subunit HisH</shortName>
    </alternativeName>
</protein>
<evidence type="ECO:0000256" key="7">
    <source>
        <dbReference type="ARBA" id="ARBA00023239"/>
    </source>
</evidence>
<proteinExistence type="inferred from homology"/>
<dbReference type="InterPro" id="IPR017926">
    <property type="entry name" value="GATASE"/>
</dbReference>
<evidence type="ECO:0000259" key="11">
    <source>
        <dbReference type="Pfam" id="PF00117"/>
    </source>
</evidence>
<evidence type="ECO:0000256" key="2">
    <source>
        <dbReference type="ARBA" id="ARBA00011152"/>
    </source>
</evidence>
<sequence>MNIAIIDYGAGNVQSVLFALERLGFTGKVTSDANEINTADKVIFPGVGEASSAMKMLHEKGLDKVILQLKQPVLGICLGMQLLCKSSEEGNAKGLGIFDIAIKKFSNQMKVPQMGWNTIYNLKSSLFDGISEKEYMYLVHSFYAPANEYSIATTNYGIEYASAIQKDNFYGVQFHPEKSGKAGELILKNFLNLESK</sequence>
<keyword evidence="13" id="KW-1185">Reference proteome</keyword>
<evidence type="ECO:0000313" key="13">
    <source>
        <dbReference type="Proteomes" id="UP001500141"/>
    </source>
</evidence>
<evidence type="ECO:0000256" key="4">
    <source>
        <dbReference type="ARBA" id="ARBA00022801"/>
    </source>
</evidence>
<dbReference type="Proteomes" id="UP001500141">
    <property type="component" value="Unassembled WGS sequence"/>
</dbReference>
<dbReference type="RefSeq" id="WP_264542474.1">
    <property type="nucleotide sequence ID" value="NZ_BAABIP010000020.1"/>
</dbReference>
<gene>
    <name evidence="10 12" type="primary">hisH</name>
    <name evidence="12" type="ORF">GCM10023230_25020</name>
</gene>
<dbReference type="Pfam" id="PF00117">
    <property type="entry name" value="GATase"/>
    <property type="match status" value="1"/>
</dbReference>
<keyword evidence="5 10" id="KW-0315">Glutamine amidotransferase</keyword>
<dbReference type="PANTHER" id="PTHR42701">
    <property type="entry name" value="IMIDAZOLE GLYCEROL PHOSPHATE SYNTHASE SUBUNIT HISH"/>
    <property type="match status" value="1"/>
</dbReference>
<evidence type="ECO:0000313" key="12">
    <source>
        <dbReference type="EMBL" id="GAA4773403.1"/>
    </source>
</evidence>
<comment type="pathway">
    <text evidence="1 10">Amino-acid biosynthesis; L-histidine biosynthesis; L-histidine from 5-phospho-alpha-D-ribose 1-diphosphate: step 5/9.</text>
</comment>
<evidence type="ECO:0000256" key="5">
    <source>
        <dbReference type="ARBA" id="ARBA00022962"/>
    </source>
</evidence>
<feature type="active site" evidence="10">
    <location>
        <position position="175"/>
    </location>
</feature>
<dbReference type="PANTHER" id="PTHR42701:SF1">
    <property type="entry name" value="IMIDAZOLE GLYCEROL PHOSPHATE SYNTHASE SUBUNIT HISH"/>
    <property type="match status" value="1"/>
</dbReference>
<evidence type="ECO:0000256" key="9">
    <source>
        <dbReference type="ARBA" id="ARBA00049534"/>
    </source>
</evidence>
<organism evidence="12 13">
    <name type="scientific">Flavobacterium hankyongi</name>
    <dbReference type="NCBI Taxonomy" id="1176532"/>
    <lineage>
        <taxon>Bacteria</taxon>
        <taxon>Pseudomonadati</taxon>
        <taxon>Bacteroidota</taxon>
        <taxon>Flavobacteriia</taxon>
        <taxon>Flavobacteriales</taxon>
        <taxon>Flavobacteriaceae</taxon>
        <taxon>Flavobacterium</taxon>
    </lineage>
</organism>
<keyword evidence="3 10" id="KW-0028">Amino-acid biosynthesis</keyword>
<reference evidence="13" key="1">
    <citation type="journal article" date="2019" name="Int. J. Syst. Evol. Microbiol.">
        <title>The Global Catalogue of Microorganisms (GCM) 10K type strain sequencing project: providing services to taxonomists for standard genome sequencing and annotation.</title>
        <authorList>
            <consortium name="The Broad Institute Genomics Platform"/>
            <consortium name="The Broad Institute Genome Sequencing Center for Infectious Disease"/>
            <person name="Wu L."/>
            <person name="Ma J."/>
        </authorList>
    </citation>
    <scope>NUCLEOTIDE SEQUENCE [LARGE SCALE GENOMIC DNA]</scope>
    <source>
        <strain evidence="13">JCM 18198</strain>
    </source>
</reference>
<comment type="subunit">
    <text evidence="2 10">Heterodimer of HisH and HisF.</text>
</comment>
<dbReference type="EMBL" id="BAABIP010000020">
    <property type="protein sequence ID" value="GAA4773403.1"/>
    <property type="molecule type" value="Genomic_DNA"/>
</dbReference>
<comment type="subcellular location">
    <subcellularLocation>
        <location evidence="10">Cytoplasm</location>
    </subcellularLocation>
</comment>
<dbReference type="PRINTS" id="PR00097">
    <property type="entry name" value="ANTSNTHASEII"/>
</dbReference>
<keyword evidence="4 10" id="KW-0378">Hydrolase</keyword>
<dbReference type="CDD" id="cd01748">
    <property type="entry name" value="GATase1_IGP_Synthase"/>
    <property type="match status" value="1"/>
</dbReference>
<comment type="catalytic activity">
    <reaction evidence="8 10">
        <text>5-[(5-phospho-1-deoxy-D-ribulos-1-ylimino)methylamino]-1-(5-phospho-beta-D-ribosyl)imidazole-4-carboxamide + L-glutamine = D-erythro-1-(imidazol-4-yl)glycerol 3-phosphate + 5-amino-1-(5-phospho-beta-D-ribosyl)imidazole-4-carboxamide + L-glutamate + H(+)</text>
        <dbReference type="Rhea" id="RHEA:24793"/>
        <dbReference type="ChEBI" id="CHEBI:15378"/>
        <dbReference type="ChEBI" id="CHEBI:29985"/>
        <dbReference type="ChEBI" id="CHEBI:58278"/>
        <dbReference type="ChEBI" id="CHEBI:58359"/>
        <dbReference type="ChEBI" id="CHEBI:58475"/>
        <dbReference type="ChEBI" id="CHEBI:58525"/>
        <dbReference type="EC" id="4.3.2.10"/>
    </reaction>
</comment>
<dbReference type="EC" id="4.3.2.10" evidence="10"/>
<comment type="function">
    <text evidence="10">IGPS catalyzes the conversion of PRFAR and glutamine to IGP, AICAR and glutamate. The HisH subunit catalyzes the hydrolysis of glutamine to glutamate and ammonia as part of the synthesis of IGP and AICAR. The resulting ammonia molecule is channeled to the active site of HisF.</text>
</comment>
<comment type="catalytic activity">
    <reaction evidence="9 10">
        <text>L-glutamine + H2O = L-glutamate + NH4(+)</text>
        <dbReference type="Rhea" id="RHEA:15889"/>
        <dbReference type="ChEBI" id="CHEBI:15377"/>
        <dbReference type="ChEBI" id="CHEBI:28938"/>
        <dbReference type="ChEBI" id="CHEBI:29985"/>
        <dbReference type="ChEBI" id="CHEBI:58359"/>
        <dbReference type="EC" id="3.5.1.2"/>
    </reaction>
</comment>
<keyword evidence="7 10" id="KW-0456">Lyase</keyword>
<feature type="active site" evidence="10">
    <location>
        <position position="177"/>
    </location>
</feature>
<keyword evidence="6 10" id="KW-0368">Histidine biosynthesis</keyword>
<feature type="active site" description="Nucleophile" evidence="10">
    <location>
        <position position="77"/>
    </location>
</feature>
<evidence type="ECO:0000256" key="10">
    <source>
        <dbReference type="HAMAP-Rule" id="MF_00278"/>
    </source>
</evidence>
<dbReference type="Gene3D" id="3.40.50.880">
    <property type="match status" value="1"/>
</dbReference>
<keyword evidence="10" id="KW-0963">Cytoplasm</keyword>
<dbReference type="EC" id="3.5.1.2" evidence="10"/>
<evidence type="ECO:0000256" key="8">
    <source>
        <dbReference type="ARBA" id="ARBA00047838"/>
    </source>
</evidence>
<name>A0ABP9A4A1_9FLAO</name>
<evidence type="ECO:0000256" key="3">
    <source>
        <dbReference type="ARBA" id="ARBA00022605"/>
    </source>
</evidence>
<feature type="domain" description="Glutamine amidotransferase" evidence="11">
    <location>
        <begin position="5"/>
        <end position="191"/>
    </location>
</feature>
<accession>A0ABP9A4A1</accession>
<dbReference type="HAMAP" id="MF_00278">
    <property type="entry name" value="HisH"/>
    <property type="match status" value="1"/>
</dbReference>
<evidence type="ECO:0000256" key="6">
    <source>
        <dbReference type="ARBA" id="ARBA00023102"/>
    </source>
</evidence>
<dbReference type="InterPro" id="IPR029062">
    <property type="entry name" value="Class_I_gatase-like"/>
</dbReference>
<dbReference type="PROSITE" id="PS51274">
    <property type="entry name" value="GATASE_COBBQ"/>
    <property type="match status" value="1"/>
</dbReference>